<gene>
    <name evidence="3" type="ORF">ODALV1_LOCUS12900</name>
</gene>
<reference evidence="3 4" key="1">
    <citation type="submission" date="2024-08" db="EMBL/GenBank/DDBJ databases">
        <authorList>
            <person name="Cucini C."/>
            <person name="Frati F."/>
        </authorList>
    </citation>
    <scope>NUCLEOTIDE SEQUENCE [LARGE SCALE GENOMIC DNA]</scope>
</reference>
<evidence type="ECO:0000256" key="1">
    <source>
        <dbReference type="SAM" id="MobiDB-lite"/>
    </source>
</evidence>
<proteinExistence type="predicted"/>
<keyword evidence="4" id="KW-1185">Reference proteome</keyword>
<feature type="domain" description="USP8 dimerisation" evidence="2">
    <location>
        <begin position="5"/>
        <end position="115"/>
    </location>
</feature>
<dbReference type="InterPro" id="IPR015063">
    <property type="entry name" value="USP8_dimer"/>
</dbReference>
<evidence type="ECO:0000313" key="3">
    <source>
        <dbReference type="EMBL" id="CAL8108180.1"/>
    </source>
</evidence>
<feature type="compositionally biased region" description="Polar residues" evidence="1">
    <location>
        <begin position="376"/>
        <end position="391"/>
    </location>
</feature>
<protein>
    <recommendedName>
        <fullName evidence="2">USP8 dimerisation domain-containing protein</fullName>
    </recommendedName>
</protein>
<evidence type="ECO:0000313" key="4">
    <source>
        <dbReference type="Proteomes" id="UP001642540"/>
    </source>
</evidence>
<feature type="region of interest" description="Disordered" evidence="1">
    <location>
        <begin position="372"/>
        <end position="391"/>
    </location>
</feature>
<evidence type="ECO:0000259" key="2">
    <source>
        <dbReference type="Pfam" id="PF08969"/>
    </source>
</evidence>
<feature type="region of interest" description="Disordered" evidence="1">
    <location>
        <begin position="115"/>
        <end position="134"/>
    </location>
</feature>
<dbReference type="SUPFAM" id="SSF140856">
    <property type="entry name" value="USP8 N-terminal domain-like"/>
    <property type="match status" value="1"/>
</dbReference>
<organism evidence="3 4">
    <name type="scientific">Orchesella dallaii</name>
    <dbReference type="NCBI Taxonomy" id="48710"/>
    <lineage>
        <taxon>Eukaryota</taxon>
        <taxon>Metazoa</taxon>
        <taxon>Ecdysozoa</taxon>
        <taxon>Arthropoda</taxon>
        <taxon>Hexapoda</taxon>
        <taxon>Collembola</taxon>
        <taxon>Entomobryomorpha</taxon>
        <taxon>Entomobryoidea</taxon>
        <taxon>Orchesellidae</taxon>
        <taxon>Orchesellinae</taxon>
        <taxon>Orchesella</taxon>
    </lineage>
</organism>
<accession>A0ABP1QMR2</accession>
<dbReference type="Proteomes" id="UP001642540">
    <property type="component" value="Unassembled WGS sequence"/>
</dbReference>
<sequence length="391" mass="44144">MAREHIRPLHFAESLSDLHRKTRAGMLNVEDTSARLILDFAATISRAQALTHLSEGDEELTYFFLHQFLEYVSEAKKKEDYTRFFSLYKHLLASETNSIQELDKLRSSLLMRYSPQTPECSRSPSPSPLSPRKKVDDELLPRFVGNFRDLECGSSSVRKKEKQVVEVCNLKIRKLPLNFSQLLGPSFSSSFTSSSSSSKPELLQESVPSSLSAKITVLDIDPQPGNASWESSQFCDDLKRKTFGVNGCGGGGELSFIISFQAECLDEGRKVLGMSIRVDGSFVERLFADCELEQSLEMRLTMRIVGKRDDLLLRDANMKVFRSGNTAWFGIYVGLIALDEWIHYDAQPQPRVKVILQLQLMKSVQSTEEKHKRWTSESAFPSNATSKTSCD</sequence>
<dbReference type="EMBL" id="CAXLJM020000039">
    <property type="protein sequence ID" value="CAL8108180.1"/>
    <property type="molecule type" value="Genomic_DNA"/>
</dbReference>
<dbReference type="Pfam" id="PF08969">
    <property type="entry name" value="USP8_dimer"/>
    <property type="match status" value="1"/>
</dbReference>
<dbReference type="Gene3D" id="1.20.58.80">
    <property type="entry name" value="Phosphotransferase system, lactose/cellobiose-type IIA subunit"/>
    <property type="match status" value="1"/>
</dbReference>
<name>A0ABP1QMR2_9HEXA</name>
<comment type="caution">
    <text evidence="3">The sequence shown here is derived from an EMBL/GenBank/DDBJ whole genome shotgun (WGS) entry which is preliminary data.</text>
</comment>